<evidence type="ECO:0000256" key="1">
    <source>
        <dbReference type="SAM" id="Phobius"/>
    </source>
</evidence>
<sequence>MMETLFMYLWILLVLGGIGIFGLYVTRNDGRQDGPAE</sequence>
<dbReference type="STRING" id="1082931.KKY_1879"/>
<accession>G4RER9</accession>
<evidence type="ECO:0000313" key="3">
    <source>
        <dbReference type="Proteomes" id="UP000008850"/>
    </source>
</evidence>
<dbReference type="EMBL" id="CP003075">
    <property type="protein sequence ID" value="AEQ51890.1"/>
    <property type="molecule type" value="Genomic_DNA"/>
</dbReference>
<gene>
    <name evidence="2" type="ordered locus">KKY_1879</name>
</gene>
<keyword evidence="1" id="KW-1133">Transmembrane helix</keyword>
<organism evidence="2 3">
    <name type="scientific">Pelagibacterium halotolerans (strain DSM 22347 / JCM 15775 / CGMCC 1.7692 / B2)</name>
    <dbReference type="NCBI Taxonomy" id="1082931"/>
    <lineage>
        <taxon>Bacteria</taxon>
        <taxon>Pseudomonadati</taxon>
        <taxon>Pseudomonadota</taxon>
        <taxon>Alphaproteobacteria</taxon>
        <taxon>Hyphomicrobiales</taxon>
        <taxon>Devosiaceae</taxon>
        <taxon>Pelagibacterium</taxon>
    </lineage>
</organism>
<dbReference type="AlphaFoldDB" id="G4RER9"/>
<dbReference type="Proteomes" id="UP000008850">
    <property type="component" value="Chromosome"/>
</dbReference>
<dbReference type="HOGENOM" id="CLU_3346999_0_0_5"/>
<protein>
    <submittedName>
        <fullName evidence="2">Uncharacterized protein</fullName>
    </submittedName>
</protein>
<reference evidence="2 3" key="1">
    <citation type="journal article" date="2012" name="J. Bacteriol.">
        <title>Complete genome sequence of Pelagibacterium halotolerans B2T.</title>
        <authorList>
            <person name="Huo Y.Y."/>
            <person name="Cheng H."/>
            <person name="Han X.F."/>
            <person name="Jiang X.W."/>
            <person name="Sun C."/>
            <person name="Zhang X.Q."/>
            <person name="Zhu X.F."/>
            <person name="Liu Y.F."/>
            <person name="Li P.F."/>
            <person name="Ni P.X."/>
            <person name="Wu M."/>
        </authorList>
    </citation>
    <scope>NUCLEOTIDE SEQUENCE [LARGE SCALE GENOMIC DNA]</scope>
    <source>
        <strain evidence="3">DSM 22347 / JCM 15775 / CGMCC 1.7692 / B2</strain>
    </source>
</reference>
<evidence type="ECO:0000313" key="2">
    <source>
        <dbReference type="EMBL" id="AEQ51890.1"/>
    </source>
</evidence>
<feature type="transmembrane region" description="Helical" evidence="1">
    <location>
        <begin position="6"/>
        <end position="25"/>
    </location>
</feature>
<keyword evidence="3" id="KW-1185">Reference proteome</keyword>
<proteinExistence type="predicted"/>
<keyword evidence="1" id="KW-0812">Transmembrane</keyword>
<keyword evidence="1" id="KW-0472">Membrane</keyword>
<dbReference type="KEGG" id="phl:KKY_1879"/>
<name>G4RER9_PELHB</name>